<dbReference type="PANTHER" id="PTHR23026:SF123">
    <property type="entry name" value="NAD(P)H NITROREDUCTASE RV3131-RELATED"/>
    <property type="match status" value="1"/>
</dbReference>
<evidence type="ECO:0000256" key="1">
    <source>
        <dbReference type="SAM" id="MobiDB-lite"/>
    </source>
</evidence>
<feature type="region of interest" description="Disordered" evidence="1">
    <location>
        <begin position="222"/>
        <end position="242"/>
    </location>
</feature>
<dbReference type="InterPro" id="IPR050627">
    <property type="entry name" value="Nitroreductase/BluB"/>
</dbReference>
<evidence type="ECO:0000313" key="3">
    <source>
        <dbReference type="EMBL" id="HIZ24429.1"/>
    </source>
</evidence>
<dbReference type="CDD" id="cd02136">
    <property type="entry name" value="PnbA_NfnB-like"/>
    <property type="match status" value="1"/>
</dbReference>
<evidence type="ECO:0000313" key="4">
    <source>
        <dbReference type="Proteomes" id="UP000824044"/>
    </source>
</evidence>
<feature type="domain" description="Nitroreductase" evidence="2">
    <location>
        <begin position="7"/>
        <end position="62"/>
    </location>
</feature>
<accession>A0A9D2DWQ4</accession>
<dbReference type="AlphaFoldDB" id="A0A9D2DWQ4"/>
<dbReference type="SUPFAM" id="SSF55469">
    <property type="entry name" value="FMN-dependent nitroreductase-like"/>
    <property type="match status" value="1"/>
</dbReference>
<dbReference type="Gene3D" id="3.40.109.10">
    <property type="entry name" value="NADH Oxidase"/>
    <property type="match status" value="1"/>
</dbReference>
<dbReference type="Pfam" id="PF00881">
    <property type="entry name" value="Nitroreductase"/>
    <property type="match status" value="1"/>
</dbReference>
<evidence type="ECO:0000259" key="2">
    <source>
        <dbReference type="Pfam" id="PF00881"/>
    </source>
</evidence>
<gene>
    <name evidence="3" type="ORF">H9812_03005</name>
</gene>
<reference evidence="3" key="1">
    <citation type="journal article" date="2021" name="PeerJ">
        <title>Extensive microbial diversity within the chicken gut microbiome revealed by metagenomics and culture.</title>
        <authorList>
            <person name="Gilroy R."/>
            <person name="Ravi A."/>
            <person name="Getino M."/>
            <person name="Pursley I."/>
            <person name="Horton D.L."/>
            <person name="Alikhan N.F."/>
            <person name="Baker D."/>
            <person name="Gharbi K."/>
            <person name="Hall N."/>
            <person name="Watson M."/>
            <person name="Adriaenssens E.M."/>
            <person name="Foster-Nyarko E."/>
            <person name="Jarju S."/>
            <person name="Secka A."/>
            <person name="Antonio M."/>
            <person name="Oren A."/>
            <person name="Chaudhuri R.R."/>
            <person name="La Ragione R."/>
            <person name="Hildebrand F."/>
            <person name="Pallen M.J."/>
        </authorList>
    </citation>
    <scope>NUCLEOTIDE SEQUENCE</scope>
    <source>
        <strain evidence="3">CHK33-5263</strain>
    </source>
</reference>
<name>A0A9D2DWQ4_9FIRM</name>
<dbReference type="InterPro" id="IPR000415">
    <property type="entry name" value="Nitroreductase-like"/>
</dbReference>
<dbReference type="InterPro" id="IPR029479">
    <property type="entry name" value="Nitroreductase"/>
</dbReference>
<comment type="caution">
    <text evidence="3">The sequence shown here is derived from an EMBL/GenBank/DDBJ whole genome shotgun (WGS) entry which is preliminary data.</text>
</comment>
<reference evidence="3" key="2">
    <citation type="submission" date="2021-04" db="EMBL/GenBank/DDBJ databases">
        <authorList>
            <person name="Gilroy R."/>
        </authorList>
    </citation>
    <scope>NUCLEOTIDE SEQUENCE</scope>
    <source>
        <strain evidence="3">CHK33-5263</strain>
    </source>
</reference>
<feature type="compositionally biased region" description="Polar residues" evidence="1">
    <location>
        <begin position="224"/>
        <end position="242"/>
    </location>
</feature>
<dbReference type="PANTHER" id="PTHR23026">
    <property type="entry name" value="NADPH NITROREDUCTASE"/>
    <property type="match status" value="1"/>
</dbReference>
<dbReference type="EMBL" id="DXBS01000060">
    <property type="protein sequence ID" value="HIZ24429.1"/>
    <property type="molecule type" value="Genomic_DNA"/>
</dbReference>
<protein>
    <submittedName>
        <fullName evidence="3">Nitroreductase</fullName>
    </submittedName>
</protein>
<sequence length="242" mass="27208">MNVLDGIGQRRSVRSFAKVQIARNKIDAILEAGTLAPSGKNGQPWRFFVVQREKDLLRRIAEQTVYHAWVSEADCLILVFLDREKSYHEIKDAQAIGACIENMLLAAEELGIGACWNGEILRNAEEVRNMCSLAERYQLMALLVLGYAKEKPQERMPRLPLPEVVLSWVPARSGSSKTQWISSPKGARALSSCTGFPPFRTPILSWCLTTATLWNKERTKSSWKRTASMPSSTTASLRRNKT</sequence>
<proteinExistence type="predicted"/>
<dbReference type="Proteomes" id="UP000824044">
    <property type="component" value="Unassembled WGS sequence"/>
</dbReference>
<organism evidence="3 4">
    <name type="scientific">Candidatus Gallimonas intestinigallinarum</name>
    <dbReference type="NCBI Taxonomy" id="2838604"/>
    <lineage>
        <taxon>Bacteria</taxon>
        <taxon>Bacillati</taxon>
        <taxon>Bacillota</taxon>
        <taxon>Clostridia</taxon>
        <taxon>Candidatus Gallimonas</taxon>
    </lineage>
</organism>
<dbReference type="GO" id="GO:0016491">
    <property type="term" value="F:oxidoreductase activity"/>
    <property type="evidence" value="ECO:0007669"/>
    <property type="project" value="InterPro"/>
</dbReference>